<dbReference type="PANTHER" id="PTHR46967">
    <property type="entry name" value="INSULIN-LIKE GROWTH FACTOR BINDING PROTEIN,N-TERMINAL"/>
    <property type="match status" value="1"/>
</dbReference>
<feature type="compositionally biased region" description="Basic and acidic residues" evidence="1">
    <location>
        <begin position="1053"/>
        <end position="1064"/>
    </location>
</feature>
<dbReference type="SUPFAM" id="SSF57184">
    <property type="entry name" value="Growth factor receptor domain"/>
    <property type="match status" value="1"/>
</dbReference>
<proteinExistence type="predicted"/>
<dbReference type="InterPro" id="IPR011641">
    <property type="entry name" value="Tyr-kin_ephrin_A/B_rcpt-like"/>
</dbReference>
<feature type="transmembrane region" description="Helical" evidence="2">
    <location>
        <begin position="905"/>
        <end position="928"/>
    </location>
</feature>
<evidence type="ECO:0000256" key="1">
    <source>
        <dbReference type="SAM" id="MobiDB-lite"/>
    </source>
</evidence>
<name>A0ABP0NBL1_9DINO</name>
<accession>A0ABP0NBL1</accession>
<dbReference type="Gene3D" id="3.40.190.100">
    <property type="entry name" value="Glycine betaine-binding periplasmic protein, domain 2"/>
    <property type="match status" value="1"/>
</dbReference>
<comment type="caution">
    <text evidence="4">The sequence shown here is derived from an EMBL/GenBank/DDBJ whole genome shotgun (WGS) entry which is preliminary data.</text>
</comment>
<organism evidence="4 5">
    <name type="scientific">Durusdinium trenchii</name>
    <dbReference type="NCBI Taxonomy" id="1381693"/>
    <lineage>
        <taxon>Eukaryota</taxon>
        <taxon>Sar</taxon>
        <taxon>Alveolata</taxon>
        <taxon>Dinophyceae</taxon>
        <taxon>Suessiales</taxon>
        <taxon>Symbiodiniaceae</taxon>
        <taxon>Durusdinium</taxon>
    </lineage>
</organism>
<feature type="transmembrane region" description="Helical" evidence="2">
    <location>
        <begin position="842"/>
        <end position="862"/>
    </location>
</feature>
<feature type="transmembrane region" description="Helical" evidence="2">
    <location>
        <begin position="764"/>
        <end position="788"/>
    </location>
</feature>
<feature type="region of interest" description="Disordered" evidence="1">
    <location>
        <begin position="1045"/>
        <end position="1073"/>
    </location>
</feature>
<dbReference type="SUPFAM" id="SSF53850">
    <property type="entry name" value="Periplasmic binding protein-like II"/>
    <property type="match status" value="1"/>
</dbReference>
<dbReference type="Pfam" id="PF07699">
    <property type="entry name" value="Ephrin_rec_like"/>
    <property type="match status" value="1"/>
</dbReference>
<dbReference type="InterPro" id="IPR009030">
    <property type="entry name" value="Growth_fac_rcpt_cys_sf"/>
</dbReference>
<dbReference type="EMBL" id="CAXAMM010027602">
    <property type="protein sequence ID" value="CAK9061165.1"/>
    <property type="molecule type" value="Genomic_DNA"/>
</dbReference>
<feature type="transmembrane region" description="Helical" evidence="2">
    <location>
        <begin position="874"/>
        <end position="893"/>
    </location>
</feature>
<evidence type="ECO:0000313" key="5">
    <source>
        <dbReference type="Proteomes" id="UP001642464"/>
    </source>
</evidence>
<keyword evidence="2" id="KW-0472">Membrane</keyword>
<dbReference type="Proteomes" id="UP001642464">
    <property type="component" value="Unassembled WGS sequence"/>
</dbReference>
<dbReference type="Gene3D" id="2.10.50.10">
    <property type="entry name" value="Tumor Necrosis Factor Receptor, subunit A, domain 2"/>
    <property type="match status" value="2"/>
</dbReference>
<dbReference type="Gene3D" id="3.40.190.10">
    <property type="entry name" value="Periplasmic binding protein-like II"/>
    <property type="match status" value="1"/>
</dbReference>
<feature type="transmembrane region" description="Helical" evidence="2">
    <location>
        <begin position="585"/>
        <end position="604"/>
    </location>
</feature>
<dbReference type="PANTHER" id="PTHR46967:SF2">
    <property type="entry name" value="SUSHI, VON WILLEBRAND FACTOR TYPE A, EGF AND PENTRAXIN DOMAIN-CONTAINING PROTEIN 1-LIKE"/>
    <property type="match status" value="1"/>
</dbReference>
<feature type="transmembrane region" description="Helical" evidence="2">
    <location>
        <begin position="624"/>
        <end position="642"/>
    </location>
</feature>
<feature type="transmembrane region" description="Helical" evidence="2">
    <location>
        <begin position="721"/>
        <end position="744"/>
    </location>
</feature>
<keyword evidence="5" id="KW-1185">Reference proteome</keyword>
<feature type="transmembrane region" description="Helical" evidence="2">
    <location>
        <begin position="676"/>
        <end position="700"/>
    </location>
</feature>
<sequence>MAHAILEILITEHLGYRLTFDPHVPASSIDAMHALVGCETWFDPKNRGCSNRVHRWHFMVESWHLAFPSDLNFLQEAYSAEWLISTDLGYRGSSGAYVPAALMEEVQRKTGFAVEYFKTYSALGQNLLEYFDNSDNISQARAADFLPCNASRLSSNNTIFPYWKATGDDEGVVVDKNTYTAFCPDGYLWRAPSCRSPEKECILYVTSGDGWGMENIMQQISAFSMPLAVGVAEWENYLRLPKAYWMLTYAWSPDDSFLDLRLEQLIFPAHNAYAWSIGDLTSAGDSLRLANIVSYDMGFLAPDLLELLEKSRLDIDTIYDLMRKRKAMQASPREVACQWLKDNEQRWRPWIPDPTACSRGFGLYNELEEDFCQSRANAESCKACLPGTYSKPFQDARSTTYVCSTCPPGMQQPAAGEVACQPCPAGTVKQTESREMCAPCRQSLYQDEMGGTHCKACPEGTTTLLVGAELLSQCVCEEGSIDVSAPEAAQICVTCGEGLLCPDGSTLEQLASQEGGLEVPQVAPGYFSWPDHPLEVYKCAGSHCPGGRPGTCDSGALGPTCSNCPEGMYWDDDACRECEVALAPATWTIVPIGVIVAMVVSYYFAERYIAKASLAECARLSMEIMINFVQNLGILSLAPVPWPDALRKLLEFSEVFVLKVQSFGIHCATRSDMEQYIFISGTFVSIVVAGPLLGLCTQLVPLRRRGLSWDFYRTLCATGKLLQALFVTMCNVGLGPFMCYLHPNGRRSMLKHPNTLCSSPDHEIMQWASFAVLFLSLTLFILCCWSVAKAPTWSLTSPDRLSSIGFLTANFRPSSWWFGLVILARGPILSLGPVIAPNAEALQILVMSCTMLISLCLQLWFLPWKVPLLNLVDAVSTALFLLLLGVSLHFAPVSDSREFMDACGALAYFLSLGVIAMVALVSFGLFAVERCSAKAKRKVSSHSALANLGKLPSSEEMVKALQAIGESLGKATDAERQLLVKKMSSLLSVYDINIVGQALLILSIDCELQSSSFRWHSSTRIRAKRVSQMTRRSLVFLHGDLDDDNQIVNDYPGEERPGDSTREERDDDSSVSI</sequence>
<feature type="transmembrane region" description="Helical" evidence="2">
    <location>
        <begin position="816"/>
        <end position="836"/>
    </location>
</feature>
<dbReference type="SMART" id="SM01411">
    <property type="entry name" value="Ephrin_rec_like"/>
    <property type="match status" value="2"/>
</dbReference>
<evidence type="ECO:0000259" key="3">
    <source>
        <dbReference type="Pfam" id="PF07699"/>
    </source>
</evidence>
<evidence type="ECO:0000256" key="2">
    <source>
        <dbReference type="SAM" id="Phobius"/>
    </source>
</evidence>
<protein>
    <submittedName>
        <fullName evidence="4">Ephrin_rec_like domain-containing protein</fullName>
    </submittedName>
</protein>
<gene>
    <name evidence="4" type="ORF">SCF082_LOCUS32082</name>
</gene>
<feature type="domain" description="Tyrosine-protein kinase ephrin type A/B receptor-like" evidence="3">
    <location>
        <begin position="433"/>
        <end position="474"/>
    </location>
</feature>
<keyword evidence="2" id="KW-0812">Transmembrane</keyword>
<keyword evidence="2" id="KW-1133">Transmembrane helix</keyword>
<reference evidence="4 5" key="1">
    <citation type="submission" date="2024-02" db="EMBL/GenBank/DDBJ databases">
        <authorList>
            <person name="Chen Y."/>
            <person name="Shah S."/>
            <person name="Dougan E. K."/>
            <person name="Thang M."/>
            <person name="Chan C."/>
        </authorList>
    </citation>
    <scope>NUCLEOTIDE SEQUENCE [LARGE SCALE GENOMIC DNA]</scope>
</reference>
<evidence type="ECO:0000313" key="4">
    <source>
        <dbReference type="EMBL" id="CAK9061165.1"/>
    </source>
</evidence>